<feature type="compositionally biased region" description="Acidic residues" evidence="1">
    <location>
        <begin position="230"/>
        <end position="240"/>
    </location>
</feature>
<evidence type="ECO:0000313" key="3">
    <source>
        <dbReference type="EMBL" id="KAL3782365.1"/>
    </source>
</evidence>
<dbReference type="PANTHER" id="PTHR10562">
    <property type="entry name" value="SMALL UBIQUITIN-RELATED MODIFIER"/>
    <property type="match status" value="1"/>
</dbReference>
<feature type="compositionally biased region" description="Polar residues" evidence="1">
    <location>
        <begin position="331"/>
        <end position="342"/>
    </location>
</feature>
<feature type="region of interest" description="Disordered" evidence="1">
    <location>
        <begin position="136"/>
        <end position="310"/>
    </location>
</feature>
<evidence type="ECO:0000259" key="2">
    <source>
        <dbReference type="PROSITE" id="PS50053"/>
    </source>
</evidence>
<dbReference type="Pfam" id="PF11976">
    <property type="entry name" value="Rad60-SLD"/>
    <property type="match status" value="2"/>
</dbReference>
<dbReference type="InterPro" id="IPR029071">
    <property type="entry name" value="Ubiquitin-like_domsf"/>
</dbReference>
<feature type="compositionally biased region" description="Acidic residues" evidence="1">
    <location>
        <begin position="10"/>
        <end position="26"/>
    </location>
</feature>
<dbReference type="SUPFAM" id="SSF54236">
    <property type="entry name" value="Ubiquitin-like"/>
    <property type="match status" value="3"/>
</dbReference>
<feature type="compositionally biased region" description="Acidic residues" evidence="1">
    <location>
        <begin position="200"/>
        <end position="211"/>
    </location>
</feature>
<keyword evidence="4" id="KW-1185">Reference proteome</keyword>
<feature type="compositionally biased region" description="Acidic residues" evidence="1">
    <location>
        <begin position="146"/>
        <end position="157"/>
    </location>
</feature>
<protein>
    <recommendedName>
        <fullName evidence="2">Ubiquitin-like domain-containing protein</fullName>
    </recommendedName>
</protein>
<dbReference type="Gene3D" id="3.10.20.90">
    <property type="entry name" value="Phosphatidylinositol 3-kinase Catalytic Subunit, Chain A, domain 1"/>
    <property type="match status" value="2"/>
</dbReference>
<organism evidence="3 4">
    <name type="scientific">Cyclotella cryptica</name>
    <dbReference type="NCBI Taxonomy" id="29204"/>
    <lineage>
        <taxon>Eukaryota</taxon>
        <taxon>Sar</taxon>
        <taxon>Stramenopiles</taxon>
        <taxon>Ochrophyta</taxon>
        <taxon>Bacillariophyta</taxon>
        <taxon>Coscinodiscophyceae</taxon>
        <taxon>Thalassiosirophycidae</taxon>
        <taxon>Stephanodiscales</taxon>
        <taxon>Stephanodiscaceae</taxon>
        <taxon>Cyclotella</taxon>
    </lineage>
</organism>
<dbReference type="CDD" id="cd20401">
    <property type="entry name" value="Tudor_AtPTM-like"/>
    <property type="match status" value="1"/>
</dbReference>
<sequence length="794" mass="86941">MANTSGGSSDEYETDDYYDSDRESDDDFKQAGNSRRTFPTALTAGGGNRARRQNSSQARADHEGGVDKDGGNGNMQAIKPKPAKKVAKNDTNASKSDRGTYSSDKESAQKYSLGTMVSKIFDTGAFSGKVVDYHAKERHYTVRYEDGDEEDYSEDELKEMLGQKKRDVDADGVTKNDSKEGESDDSLCDDVKMQATRSNDDDEIDDSDSDDPFSHLGRSKSNKRKVLELSSDEEDSDGESDTFYGGSRRNKSGDKIEKKIAVYSSDSQNSDDDYFTKRKPHNAMAKATAAAKRKTTTKRSELDSSSDSDVELITSPCTMAKKPAASMVTSFGTKSPATTGNSSNGGVGEELKTSLAPKYPSPRHSPRLPSKTLQHNPSVRADSERALEQVKAAKAALLRAQGYHAEELEVKLPALEPKRLDPTLSENVLDVDDDSIVEALAAAPKELTCSGNVIQLSLRYQDASKKDCNVTLRIKTDEPLKNLSERFQAQYGGLISSLKFDGQKLDMNKTPQFYEMEDEDLVDAVVQSSGGTITIYVRRNGSSLPHEFKMSNMIPLSKLVSSYCTNHKLPSIDLEYNGRRLDPSKSCHLEGIPNNAYLDAIVSETSTGGQTISLSFRVNGDSNDVHSVNVLQSGSFKSAMIAFAERKNCSLNACKFIFDGEVLQPTTTVESLDLEGGEIIDVKITANAVATPPLQDDDCDVIMTDAAAAVISVKTCRNLAKTKPKTWKLSNTHTFSELKADYISYYKSKGCKTVKFYFRNTVISAESKSFLDLGISDGDVIYAMENGKSYKQVT</sequence>
<dbReference type="InterPro" id="IPR047365">
    <property type="entry name" value="Tudor_AtPTM-like"/>
</dbReference>
<dbReference type="PROSITE" id="PS50053">
    <property type="entry name" value="UBIQUITIN_2"/>
    <property type="match status" value="2"/>
</dbReference>
<feature type="compositionally biased region" description="Basic and acidic residues" evidence="1">
    <location>
        <begin position="59"/>
        <end position="70"/>
    </location>
</feature>
<gene>
    <name evidence="3" type="ORF">HJC23_002980</name>
</gene>
<feature type="domain" description="Ubiquitin-like" evidence="2">
    <location>
        <begin position="612"/>
        <end position="682"/>
    </location>
</feature>
<dbReference type="AlphaFoldDB" id="A0ABD3P2I1"/>
<dbReference type="EMBL" id="JABMIG020000288">
    <property type="protein sequence ID" value="KAL3782365.1"/>
    <property type="molecule type" value="Genomic_DNA"/>
</dbReference>
<dbReference type="InterPro" id="IPR022617">
    <property type="entry name" value="Rad60/SUMO-like_dom"/>
</dbReference>
<evidence type="ECO:0000313" key="4">
    <source>
        <dbReference type="Proteomes" id="UP001516023"/>
    </source>
</evidence>
<dbReference type="Gene3D" id="2.30.30.140">
    <property type="match status" value="1"/>
</dbReference>
<feature type="region of interest" description="Disordered" evidence="1">
    <location>
        <begin position="1"/>
        <end position="109"/>
    </location>
</feature>
<evidence type="ECO:0000256" key="1">
    <source>
        <dbReference type="SAM" id="MobiDB-lite"/>
    </source>
</evidence>
<reference evidence="3 4" key="1">
    <citation type="journal article" date="2020" name="G3 (Bethesda)">
        <title>Improved Reference Genome for Cyclotella cryptica CCMP332, a Model for Cell Wall Morphogenesis, Salinity Adaptation, and Lipid Production in Diatoms (Bacillariophyta).</title>
        <authorList>
            <person name="Roberts W.R."/>
            <person name="Downey K.M."/>
            <person name="Ruck E.C."/>
            <person name="Traller J.C."/>
            <person name="Alverson A.J."/>
        </authorList>
    </citation>
    <scope>NUCLEOTIDE SEQUENCE [LARGE SCALE GENOMIC DNA]</scope>
    <source>
        <strain evidence="3 4">CCMP332</strain>
    </source>
</reference>
<feature type="domain" description="Ubiquitin-like" evidence="2">
    <location>
        <begin position="454"/>
        <end position="531"/>
    </location>
</feature>
<feature type="compositionally biased region" description="Basic and acidic residues" evidence="1">
    <location>
        <begin position="158"/>
        <end position="181"/>
    </location>
</feature>
<feature type="region of interest" description="Disordered" evidence="1">
    <location>
        <begin position="331"/>
        <end position="378"/>
    </location>
</feature>
<dbReference type="CDD" id="cd01763">
    <property type="entry name" value="Ubl_SUMO_like"/>
    <property type="match status" value="2"/>
</dbReference>
<dbReference type="Proteomes" id="UP001516023">
    <property type="component" value="Unassembled WGS sequence"/>
</dbReference>
<proteinExistence type="predicted"/>
<name>A0ABD3P2I1_9STRA</name>
<dbReference type="InterPro" id="IPR000626">
    <property type="entry name" value="Ubiquitin-like_dom"/>
</dbReference>
<accession>A0ABD3P2I1</accession>
<comment type="caution">
    <text evidence="3">The sequence shown here is derived from an EMBL/GenBank/DDBJ whole genome shotgun (WGS) entry which is preliminary data.</text>
</comment>
<dbReference type="CDD" id="cd17080">
    <property type="entry name" value="Ubl_SLD2_Esc2_like"/>
    <property type="match status" value="1"/>
</dbReference>
<feature type="compositionally biased region" description="Basic and acidic residues" evidence="1">
    <location>
        <begin position="95"/>
        <end position="108"/>
    </location>
</feature>
<dbReference type="Pfam" id="PF21743">
    <property type="entry name" value="PTM_DIR17_Tudor"/>
    <property type="match status" value="1"/>
</dbReference>
<feature type="compositionally biased region" description="Basic and acidic residues" evidence="1">
    <location>
        <begin position="136"/>
        <end position="145"/>
    </location>
</feature>
<feature type="compositionally biased region" description="Basic and acidic residues" evidence="1">
    <location>
        <begin position="251"/>
        <end position="260"/>
    </location>
</feature>